<dbReference type="Pfam" id="PF11351">
    <property type="entry name" value="GTA_holin_3TM"/>
    <property type="match status" value="1"/>
</dbReference>
<dbReference type="EMBL" id="KX397280">
    <property type="protein sequence ID" value="ANS06244.1"/>
    <property type="molecule type" value="Genomic_DNA"/>
</dbReference>
<feature type="transmembrane region" description="Helical" evidence="1">
    <location>
        <begin position="69"/>
        <end position="96"/>
    </location>
</feature>
<dbReference type="GeneID" id="54976484"/>
<evidence type="ECO:0000256" key="1">
    <source>
        <dbReference type="SAM" id="Phobius"/>
    </source>
</evidence>
<dbReference type="RefSeq" id="YP_009786408.1">
    <property type="nucleotide sequence ID" value="NC_047768.1"/>
</dbReference>
<protein>
    <recommendedName>
        <fullName evidence="4">Holin</fullName>
    </recommendedName>
</protein>
<evidence type="ECO:0000313" key="3">
    <source>
        <dbReference type="Proteomes" id="UP000222126"/>
    </source>
</evidence>
<keyword evidence="1" id="KW-1133">Transmembrane helix</keyword>
<proteinExistence type="predicted"/>
<sequence>MSAATLTALGPLAGGLFKLIDDLFTSEEERADARLKVMGLLSSERIAQMQVNAKEAEHKSMFVAGWRPAIGWIGALALGWQYILLPVFSSIVMAIAAMNGVTVDLTGLLQFNMTEMMPIILGMLGLGAARSFEKTRGVESNNMGGS</sequence>
<dbReference type="InterPro" id="IPR021497">
    <property type="entry name" value="GTA_holin_3TM"/>
</dbReference>
<accession>A0A1B1IY48</accession>
<reference evidence="2 3" key="1">
    <citation type="submission" date="2016-06" db="EMBL/GenBank/DDBJ databases">
        <title>Not all particles are equal: the selective enrichment of particle-associated bacteria from the Mediterranean Sea.</title>
        <authorList>
            <person name="Lopez-Perez M."/>
            <person name="Kimes N.E."/>
            <person name="Haro-Moreno J.M."/>
            <person name="Rodriguez-Valera F."/>
        </authorList>
    </citation>
    <scope>NUCLEOTIDE SEQUENCE [LARGE SCALE GENOMIC DNA]</scope>
</reference>
<evidence type="ECO:0000313" key="2">
    <source>
        <dbReference type="EMBL" id="ANS06244.1"/>
    </source>
</evidence>
<feature type="transmembrane region" description="Helical" evidence="1">
    <location>
        <begin position="116"/>
        <end position="133"/>
    </location>
</feature>
<keyword evidence="1" id="KW-0472">Membrane</keyword>
<dbReference type="KEGG" id="vg:54976484"/>
<evidence type="ECO:0008006" key="4">
    <source>
        <dbReference type="Google" id="ProtNLM"/>
    </source>
</evidence>
<keyword evidence="1" id="KW-0812">Transmembrane</keyword>
<keyword evidence="3" id="KW-1185">Reference proteome</keyword>
<name>A0A1B1IY48_9CAUD</name>
<dbReference type="Proteomes" id="UP000222126">
    <property type="component" value="Segment"/>
</dbReference>
<organism evidence="2 3">
    <name type="scientific">Phage MedPE-SWcel-C56</name>
    <dbReference type="NCBI Taxonomy" id="1871314"/>
    <lineage>
        <taxon>Viruses</taxon>
        <taxon>Duplodnaviria</taxon>
        <taxon>Heunggongvirae</taxon>
        <taxon>Uroviricota</taxon>
        <taxon>Caudoviricetes</taxon>
        <taxon>Autographivirales</taxon>
        <taxon>Kafavirus</taxon>
        <taxon>Kafavirus SWcelC56</taxon>
    </lineage>
</organism>